<evidence type="ECO:0000256" key="3">
    <source>
        <dbReference type="ARBA" id="ARBA00022692"/>
    </source>
</evidence>
<dbReference type="GO" id="GO:0004672">
    <property type="term" value="F:protein kinase activity"/>
    <property type="evidence" value="ECO:0000318"/>
    <property type="project" value="GO_Central"/>
</dbReference>
<keyword evidence="4" id="KW-0677">Repeat</keyword>
<reference evidence="11" key="1">
    <citation type="journal article" date="2013" name="Science">
        <title>The Amborella genome and the evolution of flowering plants.</title>
        <authorList>
            <consortium name="Amborella Genome Project"/>
        </authorList>
    </citation>
    <scope>NUCLEOTIDE SEQUENCE [LARGE SCALE GENOMIC DNA]</scope>
</reference>
<dbReference type="Gene3D" id="3.30.200.20">
    <property type="entry name" value="Phosphorylase Kinase, domain 1"/>
    <property type="match status" value="1"/>
</dbReference>
<dbReference type="InterPro" id="IPR001611">
    <property type="entry name" value="Leu-rich_rpt"/>
</dbReference>
<dbReference type="Pfam" id="PF00069">
    <property type="entry name" value="Pkinase"/>
    <property type="match status" value="1"/>
</dbReference>
<organism evidence="10 11">
    <name type="scientific">Amborella trichopoda</name>
    <dbReference type="NCBI Taxonomy" id="13333"/>
    <lineage>
        <taxon>Eukaryota</taxon>
        <taxon>Viridiplantae</taxon>
        <taxon>Streptophyta</taxon>
        <taxon>Embryophyta</taxon>
        <taxon>Tracheophyta</taxon>
        <taxon>Spermatophyta</taxon>
        <taxon>Magnoliopsida</taxon>
        <taxon>Amborellales</taxon>
        <taxon>Amborellaceae</taxon>
        <taxon>Amborella</taxon>
    </lineage>
</organism>
<dbReference type="OMA" id="YKHEAAG"/>
<feature type="transmembrane region" description="Helical" evidence="7">
    <location>
        <begin position="387"/>
        <end position="415"/>
    </location>
</feature>
<comment type="subcellular location">
    <subcellularLocation>
        <location evidence="1">Membrane</location>
    </subcellularLocation>
</comment>
<keyword evidence="8" id="KW-0732">Signal</keyword>
<evidence type="ECO:0000313" key="11">
    <source>
        <dbReference type="Proteomes" id="UP000017836"/>
    </source>
</evidence>
<dbReference type="Gramene" id="ERN06817">
    <property type="protein sequence ID" value="ERN06817"/>
    <property type="gene ID" value="AMTR_s00005p00212300"/>
</dbReference>
<dbReference type="AlphaFoldDB" id="W1PAA2"/>
<evidence type="ECO:0000256" key="7">
    <source>
        <dbReference type="SAM" id="Phobius"/>
    </source>
</evidence>
<protein>
    <recommendedName>
        <fullName evidence="9">Protein kinase domain-containing protein</fullName>
    </recommendedName>
</protein>
<keyword evidence="5 7" id="KW-1133">Transmembrane helix</keyword>
<dbReference type="SUPFAM" id="SSF52058">
    <property type="entry name" value="L domain-like"/>
    <property type="match status" value="1"/>
</dbReference>
<dbReference type="FunFam" id="3.80.10.10:FF:000155">
    <property type="entry name" value="Putative inactive leucine-rich repeat receptor-like protein kinase"/>
    <property type="match status" value="1"/>
</dbReference>
<dbReference type="SUPFAM" id="SSF56112">
    <property type="entry name" value="Protein kinase-like (PK-like)"/>
    <property type="match status" value="1"/>
</dbReference>
<keyword evidence="2" id="KW-0433">Leucine-rich repeat</keyword>
<dbReference type="Gene3D" id="3.80.10.10">
    <property type="entry name" value="Ribonuclease Inhibitor"/>
    <property type="match status" value="2"/>
</dbReference>
<dbReference type="InterPro" id="IPR051824">
    <property type="entry name" value="LRR_Rcpt-Like_S/T_Kinase"/>
</dbReference>
<dbReference type="GO" id="GO:0045088">
    <property type="term" value="P:regulation of innate immune response"/>
    <property type="evidence" value="ECO:0000318"/>
    <property type="project" value="GO_Central"/>
</dbReference>
<dbReference type="PANTHER" id="PTHR48006">
    <property type="entry name" value="LEUCINE-RICH REPEAT-CONTAINING PROTEIN DDB_G0281931-RELATED"/>
    <property type="match status" value="1"/>
</dbReference>
<feature type="domain" description="Protein kinase" evidence="9">
    <location>
        <begin position="482"/>
        <end position="759"/>
    </location>
</feature>
<evidence type="ECO:0000256" key="8">
    <source>
        <dbReference type="SAM" id="SignalP"/>
    </source>
</evidence>
<dbReference type="FunFam" id="1.10.510.10:FF:000657">
    <property type="entry name" value="Putative inactive leucine-rich repeat receptor-like protein kinase"/>
    <property type="match status" value="1"/>
</dbReference>
<keyword evidence="11" id="KW-1185">Reference proteome</keyword>
<evidence type="ECO:0000256" key="6">
    <source>
        <dbReference type="ARBA" id="ARBA00023136"/>
    </source>
</evidence>
<dbReference type="PROSITE" id="PS50011">
    <property type="entry name" value="PROTEIN_KINASE_DOM"/>
    <property type="match status" value="1"/>
</dbReference>
<dbReference type="Proteomes" id="UP000017836">
    <property type="component" value="Unassembled WGS sequence"/>
</dbReference>
<dbReference type="PANTHER" id="PTHR48006:SF80">
    <property type="entry name" value="PROTEIN KINASE DOMAIN-CONTAINING PROTEIN"/>
    <property type="match status" value="1"/>
</dbReference>
<keyword evidence="3 7" id="KW-0812">Transmembrane</keyword>
<dbReference type="InterPro" id="IPR032675">
    <property type="entry name" value="LRR_dom_sf"/>
</dbReference>
<evidence type="ECO:0000259" key="9">
    <source>
        <dbReference type="PROSITE" id="PS50011"/>
    </source>
</evidence>
<dbReference type="InterPro" id="IPR011009">
    <property type="entry name" value="Kinase-like_dom_sf"/>
</dbReference>
<dbReference type="HOGENOM" id="CLU_000288_108_0_1"/>
<sequence>MAPFLAVVLLLFSWVFFFPISQPLPSSQTQILQQLRRHLEYPQALNAWNITTDLCYSPSSSKVSIVCKDDSVIELRIVGEKPVKYVEFDGFPISGQTLSDQFSMDSFIITLCRLNSLRVVSMVSLGIWGPLSDKIHRLSSIEILDFGSNFLFGSVPQKISNMERIQTLKLDNNFFNDTLPNWFDSFQNLSVLSLNKNRFKGPVPPSMAKIKTLQVLALSENSLSGNLPELKGLTGLQSLDLRGNRLGPHLPELPAGVITVLLSKNLFSSEVPPEYGELDNLQHLDLSFNFVDGVPPPMIFSLPNITYVNLASNSLSGALPGSLRCSSSLGFVDVSSNRLSGALPSCLGSEAEKRVVKFAGNCLYVNSQHQHQASYCQGFGKSTEQTVVISLGILIGIIGGIALFLLVLVFVALILCKRCCKREISEQNLIPKTTTENSPTGFSTELLANARFISQTMKLGAQGLPVYRSFLLEELEEATRNFDHSTYLGEGSIGKLYKGSLENGTYVVIRCLELSKRYSIRNLKLRLDLLSKLRHPNLVCLLGHCLDSVHDPYGVKQVFLVYEYIPSGNLQTHLSGYIPEKSLSWPARLNILVGVAKAVHFLHTRVIPGFFNNRLKVHNIFLDEHATAKLSDYGLAIITEEIEKHEGRIESQKSVHVDPRSCMRKNTNLEDDIYGFGFILLKVLVGPTTIEREHASLLNEMARSFSSSDERKRIVDPIVLGTSGQESLSVVISITNRCLSPEPSARPSIEDILWNLQYAAQVQATADGDRSQKLIELTWNCPYGPRIVVPCSSGFQIKESPGFDWNHLVHVRGSESSREYATHVECTKRVPPVYVGVQGAKIAVFLSRNGACNAMSWRRLVEVLLHQP</sequence>
<gene>
    <name evidence="10" type="ORF">AMTR_s00005p00212300</name>
</gene>
<keyword evidence="6 7" id="KW-0472">Membrane</keyword>
<evidence type="ECO:0000313" key="10">
    <source>
        <dbReference type="EMBL" id="ERN06817.1"/>
    </source>
</evidence>
<dbReference type="InterPro" id="IPR000719">
    <property type="entry name" value="Prot_kinase_dom"/>
</dbReference>
<dbReference type="GO" id="GO:0005524">
    <property type="term" value="F:ATP binding"/>
    <property type="evidence" value="ECO:0007669"/>
    <property type="project" value="InterPro"/>
</dbReference>
<name>W1PAA2_AMBTC</name>
<evidence type="ECO:0000256" key="1">
    <source>
        <dbReference type="ARBA" id="ARBA00004370"/>
    </source>
</evidence>
<dbReference type="FunFam" id="3.80.10.10:FF:000380">
    <property type="entry name" value="Putative inactive leucine-rich repeat receptor-like protein kinase"/>
    <property type="match status" value="1"/>
</dbReference>
<dbReference type="FunFam" id="3.30.200.20:FF:000479">
    <property type="entry name" value="Putative inactive leucine-rich repeat receptor-like protein kinase"/>
    <property type="match status" value="1"/>
</dbReference>
<dbReference type="EMBL" id="KI393866">
    <property type="protein sequence ID" value="ERN06817.1"/>
    <property type="molecule type" value="Genomic_DNA"/>
</dbReference>
<evidence type="ECO:0000256" key="5">
    <source>
        <dbReference type="ARBA" id="ARBA00022989"/>
    </source>
</evidence>
<proteinExistence type="predicted"/>
<accession>W1PAA2</accession>
<feature type="signal peptide" evidence="8">
    <location>
        <begin position="1"/>
        <end position="17"/>
    </location>
</feature>
<evidence type="ECO:0000256" key="2">
    <source>
        <dbReference type="ARBA" id="ARBA00022614"/>
    </source>
</evidence>
<dbReference type="eggNOG" id="ENOG502QRS8">
    <property type="taxonomic scope" value="Eukaryota"/>
</dbReference>
<dbReference type="GO" id="GO:0016020">
    <property type="term" value="C:membrane"/>
    <property type="evidence" value="ECO:0007669"/>
    <property type="project" value="UniProtKB-SubCell"/>
</dbReference>
<dbReference type="Pfam" id="PF13855">
    <property type="entry name" value="LRR_8"/>
    <property type="match status" value="1"/>
</dbReference>
<dbReference type="Gene3D" id="1.10.510.10">
    <property type="entry name" value="Transferase(Phosphotransferase) domain 1"/>
    <property type="match status" value="1"/>
</dbReference>
<feature type="chain" id="PRO_5004807256" description="Protein kinase domain-containing protein" evidence="8">
    <location>
        <begin position="18"/>
        <end position="868"/>
    </location>
</feature>
<evidence type="ECO:0000256" key="4">
    <source>
        <dbReference type="ARBA" id="ARBA00022737"/>
    </source>
</evidence>